<sequence length="111" mass="13448">MALQNYTKPKFLLAEIPIKDNTFQDHRNWVYCVDALSLIEFIYVDDLQDFQFTGYQERFEYENEIDGELENYWAVFVQNNCEAAGKNQVTVMQEAWQFYKEYLQWEDSQML</sequence>
<name>A0A1I7IVS6_9FLAO</name>
<dbReference type="Proteomes" id="UP000199138">
    <property type="component" value="Unassembled WGS sequence"/>
</dbReference>
<dbReference type="RefSeq" id="WP_093026547.1">
    <property type="nucleotide sequence ID" value="NZ_FPBK01000023.1"/>
</dbReference>
<gene>
    <name evidence="1" type="ORF">SAMN05216480_1233</name>
</gene>
<dbReference type="EMBL" id="FPBK01000023">
    <property type="protein sequence ID" value="SFU76982.1"/>
    <property type="molecule type" value="Genomic_DNA"/>
</dbReference>
<proteinExistence type="predicted"/>
<evidence type="ECO:0000313" key="2">
    <source>
        <dbReference type="Proteomes" id="UP000199138"/>
    </source>
</evidence>
<dbReference type="STRING" id="1224947.SAMN05216480_1233"/>
<organism evidence="1 2">
    <name type="scientific">Pustulibacterium marinum</name>
    <dbReference type="NCBI Taxonomy" id="1224947"/>
    <lineage>
        <taxon>Bacteria</taxon>
        <taxon>Pseudomonadati</taxon>
        <taxon>Bacteroidota</taxon>
        <taxon>Flavobacteriia</taxon>
        <taxon>Flavobacteriales</taxon>
        <taxon>Flavobacteriaceae</taxon>
        <taxon>Pustulibacterium</taxon>
    </lineage>
</organism>
<evidence type="ECO:0000313" key="1">
    <source>
        <dbReference type="EMBL" id="SFU76982.1"/>
    </source>
</evidence>
<protein>
    <submittedName>
        <fullName evidence="1">Uncharacterized protein</fullName>
    </submittedName>
</protein>
<dbReference type="OrthoDB" id="765218at2"/>
<keyword evidence="2" id="KW-1185">Reference proteome</keyword>
<accession>A0A1I7IVS6</accession>
<dbReference type="AlphaFoldDB" id="A0A1I7IVS6"/>
<reference evidence="1 2" key="1">
    <citation type="submission" date="2016-10" db="EMBL/GenBank/DDBJ databases">
        <authorList>
            <person name="de Groot N.N."/>
        </authorList>
    </citation>
    <scope>NUCLEOTIDE SEQUENCE [LARGE SCALE GENOMIC DNA]</scope>
    <source>
        <strain evidence="1 2">CGMCC 1.12333</strain>
    </source>
</reference>